<accession>A0A9N9P6G4</accession>
<sequence>MAFLIYILKELKATTAEKQTDNEATNSALKRAQKHKLDKQATSSSVPNKIRKPIQPSHETLSRNETVNQRYEEEDTASFIGHENNGSQVSLSDNESDNGNYEDDISPPAHGNDITSPAHGNDVSSPAHGNDVSSPAHRNISSSVYENDISSPVHENNISLPNHGNDYSLPKLLIQFEKLDNEFQTALRIVHHKRILDLATNIRTGMMTRIDEVFGATSTPTLSHEPVSKFPEIDQHVKFQLQKECKALFLRTRNNSSVLYEELVVQTCKIAKTDQRLGSLIKDVGRWYNTYRYTFHTAAVKLANEFRSVNESAKELYDKLNEFVSDEVWKQLLQMHLKVIKSILIAQDKNKDTQNAIRKCDEYNIDLEIPTRLRI</sequence>
<evidence type="ECO:0000313" key="3">
    <source>
        <dbReference type="Proteomes" id="UP000789405"/>
    </source>
</evidence>
<comment type="caution">
    <text evidence="2">The sequence shown here is derived from an EMBL/GenBank/DDBJ whole genome shotgun (WGS) entry which is preliminary data.</text>
</comment>
<keyword evidence="3" id="KW-1185">Reference proteome</keyword>
<feature type="non-terminal residue" evidence="2">
    <location>
        <position position="375"/>
    </location>
</feature>
<protein>
    <submittedName>
        <fullName evidence="2">13495_t:CDS:1</fullName>
    </submittedName>
</protein>
<reference evidence="2" key="1">
    <citation type="submission" date="2021-06" db="EMBL/GenBank/DDBJ databases">
        <authorList>
            <person name="Kallberg Y."/>
            <person name="Tangrot J."/>
            <person name="Rosling A."/>
        </authorList>
    </citation>
    <scope>NUCLEOTIDE SEQUENCE</scope>
    <source>
        <strain evidence="2">MA453B</strain>
    </source>
</reference>
<dbReference type="EMBL" id="CAJVPY010025533">
    <property type="protein sequence ID" value="CAG8788386.1"/>
    <property type="molecule type" value="Genomic_DNA"/>
</dbReference>
<gene>
    <name evidence="2" type="ORF">DERYTH_LOCUS20899</name>
</gene>
<dbReference type="AlphaFoldDB" id="A0A9N9P6G4"/>
<organism evidence="2 3">
    <name type="scientific">Dentiscutata erythropus</name>
    <dbReference type="NCBI Taxonomy" id="1348616"/>
    <lineage>
        <taxon>Eukaryota</taxon>
        <taxon>Fungi</taxon>
        <taxon>Fungi incertae sedis</taxon>
        <taxon>Mucoromycota</taxon>
        <taxon>Glomeromycotina</taxon>
        <taxon>Glomeromycetes</taxon>
        <taxon>Diversisporales</taxon>
        <taxon>Gigasporaceae</taxon>
        <taxon>Dentiscutata</taxon>
    </lineage>
</organism>
<proteinExistence type="predicted"/>
<feature type="region of interest" description="Disordered" evidence="1">
    <location>
        <begin position="17"/>
        <end position="138"/>
    </location>
</feature>
<feature type="compositionally biased region" description="Polar residues" evidence="1">
    <location>
        <begin position="84"/>
        <end position="93"/>
    </location>
</feature>
<feature type="compositionally biased region" description="Acidic residues" evidence="1">
    <location>
        <begin position="94"/>
        <end position="105"/>
    </location>
</feature>
<dbReference type="OrthoDB" id="2437007at2759"/>
<feature type="compositionally biased region" description="Polar residues" evidence="1">
    <location>
        <begin position="57"/>
        <end position="69"/>
    </location>
</feature>
<evidence type="ECO:0000256" key="1">
    <source>
        <dbReference type="SAM" id="MobiDB-lite"/>
    </source>
</evidence>
<dbReference type="Proteomes" id="UP000789405">
    <property type="component" value="Unassembled WGS sequence"/>
</dbReference>
<name>A0A9N9P6G4_9GLOM</name>
<evidence type="ECO:0000313" key="2">
    <source>
        <dbReference type="EMBL" id="CAG8788386.1"/>
    </source>
</evidence>